<evidence type="ECO:0000256" key="1">
    <source>
        <dbReference type="ARBA" id="ARBA00022679"/>
    </source>
</evidence>
<name>A0A3S9I0B8_9ACTN</name>
<proteinExistence type="predicted"/>
<keyword evidence="1 2" id="KW-0808">Transferase</keyword>
<evidence type="ECO:0000313" key="3">
    <source>
        <dbReference type="Proteomes" id="UP000280197"/>
    </source>
</evidence>
<gene>
    <name evidence="2" type="ORF">EJC51_17845</name>
</gene>
<dbReference type="Proteomes" id="UP000280197">
    <property type="component" value="Chromosome"/>
</dbReference>
<reference evidence="2 3" key="1">
    <citation type="submission" date="2018-12" db="EMBL/GenBank/DDBJ databases">
        <authorList>
            <person name="Li K."/>
        </authorList>
    </citation>
    <scope>NUCLEOTIDE SEQUENCE [LARGE SCALE GENOMIC DNA]</scope>
    <source>
        <strain evidence="3">CR22</strain>
    </source>
</reference>
<dbReference type="SUPFAM" id="SSF53756">
    <property type="entry name" value="UDP-Glycosyltransferase/glycogen phosphorylase"/>
    <property type="match status" value="1"/>
</dbReference>
<dbReference type="EMBL" id="CP034463">
    <property type="protein sequence ID" value="AZP17798.1"/>
    <property type="molecule type" value="Genomic_DNA"/>
</dbReference>
<keyword evidence="3" id="KW-1185">Reference proteome</keyword>
<protein>
    <submittedName>
        <fullName evidence="2">Glycosyltransferase</fullName>
    </submittedName>
</protein>
<dbReference type="PANTHER" id="PTHR46401">
    <property type="entry name" value="GLYCOSYLTRANSFERASE WBBK-RELATED"/>
    <property type="match status" value="1"/>
</dbReference>
<evidence type="ECO:0000313" key="2">
    <source>
        <dbReference type="EMBL" id="AZP17798.1"/>
    </source>
</evidence>
<accession>A0A3S9I0B8</accession>
<dbReference type="GO" id="GO:0009103">
    <property type="term" value="P:lipopolysaccharide biosynthetic process"/>
    <property type="evidence" value="ECO:0007669"/>
    <property type="project" value="TreeGrafter"/>
</dbReference>
<dbReference type="GO" id="GO:0016757">
    <property type="term" value="F:glycosyltransferase activity"/>
    <property type="evidence" value="ECO:0007669"/>
    <property type="project" value="TreeGrafter"/>
</dbReference>
<sequence>MIASVVRVPWHTAHGGYDRLLDHLPDVRRIAPPRHPGARLAFTAAHRVLGPQCPLPFYPAEHFATDLRVLTSRQPAHVLYGDEQFWFSRHRTRPTAVTYHQPPDQLAGLVPMRVWRRLASRAEQIIVLDPHQQAFFCNLIPEKRVHLVPHGIDTAAFTPAATAPEPGRPLVLTVGWWLRDFGTLDAVHHLLHRRHGGEIELTVVTRQAASRPWHPAARVLEGISEQELISLYRRAAFLLLPLNGASANNALLEALACGTPAVVTDIGGIQHYTGNGPSAVLVPPGDVPAAADAADKLLAELGTADHTARRVAARERAESFAWPLVADQVRTVYRLLGEG</sequence>
<dbReference type="Gene3D" id="3.40.50.2000">
    <property type="entry name" value="Glycogen Phosphorylase B"/>
    <property type="match status" value="2"/>
</dbReference>
<dbReference type="KEGG" id="saqu:EJC51_17845"/>
<dbReference type="RefSeq" id="WP_126271989.1">
    <property type="nucleotide sequence ID" value="NZ_CP034463.1"/>
</dbReference>
<dbReference type="Pfam" id="PF13692">
    <property type="entry name" value="Glyco_trans_1_4"/>
    <property type="match status" value="1"/>
</dbReference>
<organism evidence="2 3">
    <name type="scientific">Streptomyces aquilus</name>
    <dbReference type="NCBI Taxonomy" id="2548456"/>
    <lineage>
        <taxon>Bacteria</taxon>
        <taxon>Bacillati</taxon>
        <taxon>Actinomycetota</taxon>
        <taxon>Actinomycetes</taxon>
        <taxon>Kitasatosporales</taxon>
        <taxon>Streptomycetaceae</taxon>
        <taxon>Streptomyces</taxon>
    </lineage>
</organism>
<dbReference type="AlphaFoldDB" id="A0A3S9I0B8"/>
<dbReference type="PANTHER" id="PTHR46401:SF2">
    <property type="entry name" value="GLYCOSYLTRANSFERASE WBBK-RELATED"/>
    <property type="match status" value="1"/>
</dbReference>